<dbReference type="InterPro" id="IPR003961">
    <property type="entry name" value="FN3_dom"/>
</dbReference>
<comment type="caution">
    <text evidence="12">The sequence shown here is derived from an EMBL/GenBank/DDBJ whole genome shotgun (WGS) entry which is preliminary data.</text>
</comment>
<feature type="domain" description="PKD" evidence="10">
    <location>
        <begin position="1518"/>
        <end position="1600"/>
    </location>
</feature>
<evidence type="ECO:0000256" key="9">
    <source>
        <dbReference type="ARBA" id="ARBA00023273"/>
    </source>
</evidence>
<feature type="domain" description="Fibronectin type-III" evidence="11">
    <location>
        <begin position="456"/>
        <end position="556"/>
    </location>
</feature>
<dbReference type="PROSITE" id="PS50853">
    <property type="entry name" value="FN3"/>
    <property type="match status" value="1"/>
</dbReference>
<dbReference type="PROSITE" id="PS50093">
    <property type="entry name" value="PKD"/>
    <property type="match status" value="7"/>
</dbReference>
<evidence type="ECO:0000256" key="6">
    <source>
        <dbReference type="ARBA" id="ARBA00022989"/>
    </source>
</evidence>
<feature type="domain" description="PKD" evidence="10">
    <location>
        <begin position="1376"/>
        <end position="1437"/>
    </location>
</feature>
<keyword evidence="9" id="KW-0966">Cell projection</keyword>
<dbReference type="Pfam" id="PF13385">
    <property type="entry name" value="Laminin_G_3"/>
    <property type="match status" value="2"/>
</dbReference>
<dbReference type="CDD" id="cd00146">
    <property type="entry name" value="PKD"/>
    <property type="match status" value="7"/>
</dbReference>
<dbReference type="SMART" id="SM00089">
    <property type="entry name" value="PKD"/>
    <property type="match status" value="7"/>
</dbReference>
<dbReference type="SUPFAM" id="SSF50969">
    <property type="entry name" value="YVTN repeat-like/Quinoprotein amine dehydrogenase"/>
    <property type="match status" value="1"/>
</dbReference>
<evidence type="ECO:0000256" key="2">
    <source>
        <dbReference type="ARBA" id="ARBA00004316"/>
    </source>
</evidence>
<keyword evidence="8" id="KW-1015">Disulfide bond</keyword>
<feature type="domain" description="PKD" evidence="10">
    <location>
        <begin position="1449"/>
        <end position="1513"/>
    </location>
</feature>
<evidence type="ECO:0000259" key="11">
    <source>
        <dbReference type="PROSITE" id="PS50853"/>
    </source>
</evidence>
<protein>
    <recommendedName>
        <fullName evidence="14">PKD repeat protein</fullName>
    </recommendedName>
</protein>
<keyword evidence="13" id="KW-1185">Reference proteome</keyword>
<sequence>MKSSNPPNSNRRTLGWKTVLSPIAALSMIATGLLFVPAAAADEIPTDLPQTVSADSIPTPQINGVAWDLRVKGNVAYVVGSFTRARPSGVAAGGAGEVVRNNGMSFNIATGQILPWNPNFNAPVLDIEFSPDESAFYTAGQFTGVGGQARSKVASFNASNGALTGFATSVGGHVETLAVTNEAVYIGGSFNSIGSETRRNLAKFDRSTADLQGWNPIVDDIVHGIIATNNSDRVVIGGRFQRINGETKVGVGAVDKDSGDQVTWSSTPIPARISDGQRAWVVDLKLENGVIYAANNGMGWHWFDGRWAADYETGDLVWLDNCYGSTSSVSVMGEVLYSTPHAHDCSPVNGFPEENPMIWKRALAETTFATGIDQTSPSNNSLVRNQPIPTLLHWYPSVNTGFYTGQYQGGWAMDNNGDYLVMGGEFTRINNVNQQGLAVFPKREISPNKQRPEYTPDLKPTAISQGSNTARIAWPTTWDYDDETLTYEVLRDNSLTALDSQDAASIWWKPQSLGFRDTTVAAGSTHTYRIRVSDPWGNNYIGPRSDPITVSNTPVSPFKQALQEAGAKIYYPLNEPDGRVVFDNLGFVDADASANLDRSVSGAIEGDDASGFNGQNLASRTTISGPNTFALQAWFKTDTSSGGKLIGFGNARTGNSSSYDRHVWMDNSGKLHFGTWIGSAATVSSSNSYNDNEWHQVVVSLSPGGMNLYVDGLKVAERADVSSGQDYSGVWRIGGDNMNGWPNQPSSTSFNGTLDEVAIFDEPLGDQKVLELFQASGRTADIPLPPADAYGMSVYEDQPQFYWRFDEESGQVAKDQTIAKNDGTIHGQVALDKDPAITQGRSFGFGNADAVVVANGAQNNPSVFSTEAWFKTTSGSGGKIVGFGNAASGQSSSYDRHVFMRDDGTLVFGTYTGVENIADTDSSYNDGDWHHVVASLSADGMKLYVDGSLQASNPQTSAEPYTGFWRVGGDRVWGGASSAWFDGEIDEVAVYPRALSQSEVNDHYSVVGSANQDPVAEFTSAGDGLDVAFDASASTDPDGSILEYSWDFGDGSSQDTSTEGTTHLYAEAGTFTVTLTVTDDRGSSSQVSNQITVQTTNEAPTAAMSTSQTGLLLEVDGTESTDADGQIASYEWDFGDGTPTVSGDTATHVFARDGEFTVTLTVTDDHGDTGEAQAQVTVANAAPQAAMQISTDGLNVSVDGSDSSDPEGEDLEYAWEFGDGTTANGVTANHVYAGAGEYTISLVVTDAHGAEHTATGKVTVQIANTVPVAAFGSVVSGLQVSFDAGASSDIDGEIVSYEWDFGDETQDSGVRPTHAYAASGSFEVTLTVTDDAGANHSVSAEIQVQDPAELDPTAAFTASVQAEEVTVDASGSIPPEAGGDITGYAWDFGDGTTGEGMNASHTYTAPGTYSITLTVSAGTNTNSVTQNVSISQADGPTPRVSTELSGWSLAVDASSSTAGDAPITSYAWDFGDDATGSGAQAEHRYDADGDYTVTLTVTDGNSLSSSTSVQLTVVNDLPVAAFTVDVDALDIVVDASASNDANGEIASYSWDFGDGTEDSGVTANHSYAGPGNFQVRLTVTDIDGGSASFEQSVQVTEVPLPQVLVRDDFARSVSNAWGAADEGGTWNTLGSAANFTVSDGQGLIRMATSGSGPRLNLPVEIREADLSIKLELDKPTTGGGVYQYVAIRDIPNVGSYRLKVRTLSNGAVAATFERIVGGSVVGLTPETTIGQVQGGPDDPIMVRLQVIGTDTSELSAKVYPAGSAEPATWQLTAGDSTAALQQSGRIGLAVYLSGSATNAPIMGGFGELLVTEVP</sequence>
<evidence type="ECO:0000313" key="12">
    <source>
        <dbReference type="EMBL" id="GAA5227763.1"/>
    </source>
</evidence>
<dbReference type="EMBL" id="BAABLK010000033">
    <property type="protein sequence ID" value="GAA5227763.1"/>
    <property type="molecule type" value="Genomic_DNA"/>
</dbReference>
<dbReference type="SUPFAM" id="SSF49899">
    <property type="entry name" value="Concanavalin A-like lectins/glucanases"/>
    <property type="match status" value="2"/>
</dbReference>
<dbReference type="CDD" id="cd00110">
    <property type="entry name" value="LamG"/>
    <property type="match status" value="1"/>
</dbReference>
<dbReference type="SMART" id="SM00560">
    <property type="entry name" value="LamGL"/>
    <property type="match status" value="2"/>
</dbReference>
<dbReference type="InterPro" id="IPR006558">
    <property type="entry name" value="LamG-like"/>
</dbReference>
<organism evidence="12 13">
    <name type="scientific">Paeniglutamicibacter antarcticus</name>
    <dbReference type="NCBI Taxonomy" id="494023"/>
    <lineage>
        <taxon>Bacteria</taxon>
        <taxon>Bacillati</taxon>
        <taxon>Actinomycetota</taxon>
        <taxon>Actinomycetes</taxon>
        <taxon>Micrococcales</taxon>
        <taxon>Micrococcaceae</taxon>
        <taxon>Paeniglutamicibacter</taxon>
    </lineage>
</organism>
<dbReference type="InterPro" id="IPR035986">
    <property type="entry name" value="PKD_dom_sf"/>
</dbReference>
<keyword evidence="6" id="KW-1133">Transmembrane helix</keyword>
<keyword evidence="5" id="KW-0677">Repeat</keyword>
<accession>A0ABP9TNE3</accession>
<evidence type="ECO:0000259" key="10">
    <source>
        <dbReference type="PROSITE" id="PS50093"/>
    </source>
</evidence>
<evidence type="ECO:0000256" key="3">
    <source>
        <dbReference type="ARBA" id="ARBA00022692"/>
    </source>
</evidence>
<evidence type="ECO:0000256" key="7">
    <source>
        <dbReference type="ARBA" id="ARBA00023136"/>
    </source>
</evidence>
<dbReference type="Pfam" id="PF18911">
    <property type="entry name" value="PKD_4"/>
    <property type="match status" value="7"/>
</dbReference>
<dbReference type="Gene3D" id="2.60.120.200">
    <property type="match status" value="2"/>
</dbReference>
<dbReference type="PANTHER" id="PTHR46730">
    <property type="entry name" value="POLYCYSTIN-1"/>
    <property type="match status" value="1"/>
</dbReference>
<dbReference type="SUPFAM" id="SSF49299">
    <property type="entry name" value="PKD domain"/>
    <property type="match status" value="7"/>
</dbReference>
<proteinExistence type="predicted"/>
<dbReference type="Proteomes" id="UP001501257">
    <property type="component" value="Unassembled WGS sequence"/>
</dbReference>
<comment type="subcellular location">
    <subcellularLocation>
        <location evidence="2">Cell projection</location>
    </subcellularLocation>
    <subcellularLocation>
        <location evidence="1">Membrane</location>
        <topology evidence="1">Multi-pass membrane protein</topology>
    </subcellularLocation>
</comment>
<dbReference type="SMART" id="SM00282">
    <property type="entry name" value="LamG"/>
    <property type="match status" value="2"/>
</dbReference>
<keyword evidence="3" id="KW-0812">Transmembrane</keyword>
<feature type="domain" description="PKD" evidence="10">
    <location>
        <begin position="1100"/>
        <end position="1178"/>
    </location>
</feature>
<dbReference type="InterPro" id="IPR022409">
    <property type="entry name" value="PKD/Chitinase_dom"/>
</dbReference>
<dbReference type="InterPro" id="IPR013783">
    <property type="entry name" value="Ig-like_fold"/>
</dbReference>
<dbReference type="InterPro" id="IPR001791">
    <property type="entry name" value="Laminin_G"/>
</dbReference>
<evidence type="ECO:0008006" key="14">
    <source>
        <dbReference type="Google" id="ProtNLM"/>
    </source>
</evidence>
<dbReference type="RefSeq" id="WP_210101698.1">
    <property type="nucleotide sequence ID" value="NZ_BAABLK010000033.1"/>
</dbReference>
<evidence type="ECO:0000256" key="4">
    <source>
        <dbReference type="ARBA" id="ARBA00022729"/>
    </source>
</evidence>
<name>A0ABP9TNE3_9MICC</name>
<evidence type="ECO:0000256" key="1">
    <source>
        <dbReference type="ARBA" id="ARBA00004141"/>
    </source>
</evidence>
<feature type="domain" description="PKD" evidence="10">
    <location>
        <begin position="1179"/>
        <end position="1262"/>
    </location>
</feature>
<dbReference type="InterPro" id="IPR000601">
    <property type="entry name" value="PKD_dom"/>
</dbReference>
<keyword evidence="7" id="KW-0472">Membrane</keyword>
<reference evidence="13" key="1">
    <citation type="journal article" date="2019" name="Int. J. Syst. Evol. Microbiol.">
        <title>The Global Catalogue of Microorganisms (GCM) 10K type strain sequencing project: providing services to taxonomists for standard genome sequencing and annotation.</title>
        <authorList>
            <consortium name="The Broad Institute Genomics Platform"/>
            <consortium name="The Broad Institute Genome Sequencing Center for Infectious Disease"/>
            <person name="Wu L."/>
            <person name="Ma J."/>
        </authorList>
    </citation>
    <scope>NUCLEOTIDE SEQUENCE [LARGE SCALE GENOMIC DNA]</scope>
    <source>
        <strain evidence="13">JCM 18952</strain>
    </source>
</reference>
<evidence type="ECO:0000313" key="13">
    <source>
        <dbReference type="Proteomes" id="UP001501257"/>
    </source>
</evidence>
<feature type="domain" description="PKD" evidence="10">
    <location>
        <begin position="1010"/>
        <end position="1094"/>
    </location>
</feature>
<keyword evidence="4" id="KW-0732">Signal</keyword>
<feature type="domain" description="PKD" evidence="10">
    <location>
        <begin position="1263"/>
        <end position="1345"/>
    </location>
</feature>
<dbReference type="InterPro" id="IPR011044">
    <property type="entry name" value="Quino_amine_DH_bsu"/>
</dbReference>
<gene>
    <name evidence="12" type="ORF">GCM10025778_22960</name>
</gene>
<evidence type="ECO:0000256" key="5">
    <source>
        <dbReference type="ARBA" id="ARBA00022737"/>
    </source>
</evidence>
<dbReference type="Gene3D" id="2.60.40.10">
    <property type="entry name" value="Immunoglobulins"/>
    <property type="match status" value="7"/>
</dbReference>
<dbReference type="InterPro" id="IPR013320">
    <property type="entry name" value="ConA-like_dom_sf"/>
</dbReference>
<dbReference type="PANTHER" id="PTHR46730:SF4">
    <property type="entry name" value="POLYCYSTIC KIDNEY DISEASE PROTEIN 1-LIKE 1"/>
    <property type="match status" value="1"/>
</dbReference>
<evidence type="ECO:0000256" key="8">
    <source>
        <dbReference type="ARBA" id="ARBA00023157"/>
    </source>
</evidence>